<dbReference type="Gene3D" id="3.40.50.300">
    <property type="entry name" value="P-loop containing nucleotide triphosphate hydrolases"/>
    <property type="match status" value="1"/>
</dbReference>
<evidence type="ECO:0000313" key="3">
    <source>
        <dbReference type="Proteomes" id="UP000612282"/>
    </source>
</evidence>
<dbReference type="EMBL" id="BOMG01000026">
    <property type="protein sequence ID" value="GID53191.1"/>
    <property type="molecule type" value="Genomic_DNA"/>
</dbReference>
<feature type="domain" description="FHA" evidence="1">
    <location>
        <begin position="616"/>
        <end position="682"/>
    </location>
</feature>
<dbReference type="InterPro" id="IPR000253">
    <property type="entry name" value="FHA_dom"/>
</dbReference>
<evidence type="ECO:0000313" key="2">
    <source>
        <dbReference type="EMBL" id="GID53191.1"/>
    </source>
</evidence>
<dbReference type="Pfam" id="PF13401">
    <property type="entry name" value="AAA_22"/>
    <property type="match status" value="1"/>
</dbReference>
<dbReference type="SUPFAM" id="SSF52540">
    <property type="entry name" value="P-loop containing nucleoside triphosphate hydrolases"/>
    <property type="match status" value="1"/>
</dbReference>
<sequence length="733" mass="80448">MLDVLADEALKALQLAGEETTKLVVPAAVGAAFAGAGNLRQLMFRRIVTLPRDPAARTAKVVDLLEKDPEFRAQLFAAMAELKARGTDLIVPPGPDGFRDRTAVLAQLGEPGIRVVVGRSGWGKTYLAQQVRHLRAAEYPDGNAVVDCAQFRTDGALRYAEVFASVLRQLGLSMGEAGDAELFTRYERALLHGRFLLVFDNVDGAAEARELARNWPLSLVLLTIRELTDDLHVWCPTPPVLLGGLDDGAGRELLAHQVGATVLDAEPEATGQLLELCDDIPDLLRRAGATLRLRRADVRPVARLVAELRAGQDPRGFDGILTALGLKSLPEAVRADLAVLSIHPGRSFTRDSADALLGHPAGATIDTLLSAGLAVDGPDGQIRLLRLVRQRVVPSAEVRDAALRRLLDDVARCAMAADHTLEGDRLRPGALTGDLAWRITHLSPVEYLDTHTILLVDLVEFAHHAGLHDIAIRLCGALEIVLTYRGRHHLIATGIGWGIRSAHLLGDDLAGARLYSTRGRIETALAEFDRAAASLDIAEEHARRVAFPRLDSSLLEFRARLERDRVQYAIDRGAEQTRDSFGAAADLVRQALEVDRAFDLRRARGIHARELANLEVRAGRAREARDLLDEAMLFTDPGKPRNVSRIHLVRARVHDLLEEWELFDSSIALARENGSTTYDLEIDDLVAGNARRRGDIEGARRGWDALAERFYALAHPRYARYKDELNKLPPVRP</sequence>
<name>A0ABQ3X3V5_9ACTN</name>
<gene>
    <name evidence="2" type="ORF">Aco03nite_015950</name>
</gene>
<comment type="caution">
    <text evidence="2">The sequence shown here is derived from an EMBL/GenBank/DDBJ whole genome shotgun (WGS) entry which is preliminary data.</text>
</comment>
<dbReference type="PROSITE" id="PS50006">
    <property type="entry name" value="FHA_DOMAIN"/>
    <property type="match status" value="1"/>
</dbReference>
<organism evidence="2 3">
    <name type="scientific">Actinoplanes couchii</name>
    <dbReference type="NCBI Taxonomy" id="403638"/>
    <lineage>
        <taxon>Bacteria</taxon>
        <taxon>Bacillati</taxon>
        <taxon>Actinomycetota</taxon>
        <taxon>Actinomycetes</taxon>
        <taxon>Micromonosporales</taxon>
        <taxon>Micromonosporaceae</taxon>
        <taxon>Actinoplanes</taxon>
    </lineage>
</organism>
<proteinExistence type="predicted"/>
<protein>
    <recommendedName>
        <fullName evidence="1">FHA domain-containing protein</fullName>
    </recommendedName>
</protein>
<keyword evidence="3" id="KW-1185">Reference proteome</keyword>
<dbReference type="InterPro" id="IPR049945">
    <property type="entry name" value="AAA_22"/>
</dbReference>
<dbReference type="InterPro" id="IPR027417">
    <property type="entry name" value="P-loop_NTPase"/>
</dbReference>
<dbReference type="Proteomes" id="UP000612282">
    <property type="component" value="Unassembled WGS sequence"/>
</dbReference>
<reference evidence="2 3" key="1">
    <citation type="submission" date="2021-01" db="EMBL/GenBank/DDBJ databases">
        <title>Whole genome shotgun sequence of Actinoplanes couchii NBRC 106145.</title>
        <authorList>
            <person name="Komaki H."/>
            <person name="Tamura T."/>
        </authorList>
    </citation>
    <scope>NUCLEOTIDE SEQUENCE [LARGE SCALE GENOMIC DNA]</scope>
    <source>
        <strain evidence="2 3">NBRC 106145</strain>
    </source>
</reference>
<dbReference type="RefSeq" id="WP_203794102.1">
    <property type="nucleotide sequence ID" value="NZ_BAAAQE010000076.1"/>
</dbReference>
<evidence type="ECO:0000259" key="1">
    <source>
        <dbReference type="PROSITE" id="PS50006"/>
    </source>
</evidence>
<accession>A0ABQ3X3V5</accession>